<proteinExistence type="predicted"/>
<feature type="transmembrane region" description="Helical" evidence="1">
    <location>
        <begin position="192"/>
        <end position="217"/>
    </location>
</feature>
<dbReference type="Proteomes" id="UP001642484">
    <property type="component" value="Unassembled WGS sequence"/>
</dbReference>
<feature type="transmembrane region" description="Helical" evidence="1">
    <location>
        <begin position="6"/>
        <end position="23"/>
    </location>
</feature>
<name>A0ABP0LS94_9DINO</name>
<gene>
    <name evidence="2" type="ORF">CCMP2556_LOCUS22459</name>
</gene>
<protein>
    <recommendedName>
        <fullName evidence="4">Fungal lipase-like domain-containing protein</fullName>
    </recommendedName>
</protein>
<dbReference type="SUPFAM" id="SSF53474">
    <property type="entry name" value="alpha/beta-Hydrolases"/>
    <property type="match status" value="1"/>
</dbReference>
<comment type="caution">
    <text evidence="2">The sequence shown here is derived from an EMBL/GenBank/DDBJ whole genome shotgun (WGS) entry which is preliminary data.</text>
</comment>
<evidence type="ECO:0000313" key="3">
    <source>
        <dbReference type="Proteomes" id="UP001642484"/>
    </source>
</evidence>
<sequence length="541" mass="58681">MVDLLLVVLSELVPLTFALRGFLLRKGFWHGYMQGGLVAAFLLTVAVLLADLAIAIHGLQAQQALRHIYHVLDKHKIFPGILSVRYDTFRAHFEQVSSEESSERSCQRTETQAGRRSVFRAVAGSDSWASSRAAMSGIWQIPSVLGAWTVISALAMQEVIDFPVCISAIMMVITVATMSLKMAWTFPDIAGPFYTVILIFFVSAALGLQVGGAFSLAPKAAVEPLMNSRPGDEPLLPLWRGTVGGPENELNDMPPYAACHITWGSRDAQLSQLDRGNTADMAALALIAYEENCDEMDRLLKESFGKRSPRLEHCSSYSELPRWVAVRFSPTHGIGCGTRVFALKGTSSWRDVYADIKLFATIEVLQALSKIVPILSLLPVALVQGIVGYTGGGGAKLLRCERREGREGTRTTDVQVLTGHSLGGCIAQIVAARQQLPALVFSSPGVLYSARRFQIVPESARHVVVVVPDGDVIATVDEHAGVVQRIACFKKNGQAASTATCHRLRKTACEVWRACGDAWGRDFSTTCGGYVSPDCGAWGKS</sequence>
<feature type="transmembrane region" description="Helical" evidence="1">
    <location>
        <begin position="137"/>
        <end position="155"/>
    </location>
</feature>
<accession>A0ABP0LS94</accession>
<dbReference type="EMBL" id="CAXAMN010013925">
    <property type="protein sequence ID" value="CAK9042104.1"/>
    <property type="molecule type" value="Genomic_DNA"/>
</dbReference>
<organism evidence="2 3">
    <name type="scientific">Durusdinium trenchii</name>
    <dbReference type="NCBI Taxonomy" id="1381693"/>
    <lineage>
        <taxon>Eukaryota</taxon>
        <taxon>Sar</taxon>
        <taxon>Alveolata</taxon>
        <taxon>Dinophyceae</taxon>
        <taxon>Suessiales</taxon>
        <taxon>Symbiodiniaceae</taxon>
        <taxon>Durusdinium</taxon>
    </lineage>
</organism>
<keyword evidence="1" id="KW-0472">Membrane</keyword>
<evidence type="ECO:0000313" key="2">
    <source>
        <dbReference type="EMBL" id="CAK9042104.1"/>
    </source>
</evidence>
<evidence type="ECO:0008006" key="4">
    <source>
        <dbReference type="Google" id="ProtNLM"/>
    </source>
</evidence>
<evidence type="ECO:0000256" key="1">
    <source>
        <dbReference type="SAM" id="Phobius"/>
    </source>
</evidence>
<keyword evidence="1" id="KW-0812">Transmembrane</keyword>
<keyword evidence="3" id="KW-1185">Reference proteome</keyword>
<feature type="transmembrane region" description="Helical" evidence="1">
    <location>
        <begin position="162"/>
        <end position="180"/>
    </location>
</feature>
<keyword evidence="1" id="KW-1133">Transmembrane helix</keyword>
<feature type="transmembrane region" description="Helical" evidence="1">
    <location>
        <begin position="35"/>
        <end position="56"/>
    </location>
</feature>
<dbReference type="Gene3D" id="3.40.50.1820">
    <property type="entry name" value="alpha/beta hydrolase"/>
    <property type="match status" value="1"/>
</dbReference>
<reference evidence="2 3" key="1">
    <citation type="submission" date="2024-02" db="EMBL/GenBank/DDBJ databases">
        <authorList>
            <person name="Chen Y."/>
            <person name="Shah S."/>
            <person name="Dougan E. K."/>
            <person name="Thang M."/>
            <person name="Chan C."/>
        </authorList>
    </citation>
    <scope>NUCLEOTIDE SEQUENCE [LARGE SCALE GENOMIC DNA]</scope>
</reference>
<dbReference type="InterPro" id="IPR029058">
    <property type="entry name" value="AB_hydrolase_fold"/>
</dbReference>